<keyword evidence="2" id="KW-1185">Reference proteome</keyword>
<dbReference type="Proteomes" id="UP001440612">
    <property type="component" value="Chromosome"/>
</dbReference>
<evidence type="ECO:0000313" key="2">
    <source>
        <dbReference type="Proteomes" id="UP001440612"/>
    </source>
</evidence>
<gene>
    <name evidence="1" type="ORF">AABB29_12425</name>
</gene>
<dbReference type="RefSeq" id="WP_341365832.1">
    <property type="nucleotide sequence ID" value="NZ_CP150951.2"/>
</dbReference>
<evidence type="ECO:0008006" key="3">
    <source>
        <dbReference type="Google" id="ProtNLM"/>
    </source>
</evidence>
<sequence>MTNKIAVFLGLLIALFLAVDYHSYDWGMMTFLLRKLLGLIEYLAFWR</sequence>
<reference evidence="2" key="1">
    <citation type="submission" date="2024-04" db="EMBL/GenBank/DDBJ databases">
        <title>Phylogenomic analyses of a clade within the roseobacter group suggest taxonomic reassignments of species of the genera Aestuariivita, Citreicella, Loktanella, Nautella, Pelagibaca, Ruegeria, Thalassobius, Thiobacimonas and Tropicibacter, and the proposal o.</title>
        <authorList>
            <person name="Jeon C.O."/>
        </authorList>
    </citation>
    <scope>NUCLEOTIDE SEQUENCE [LARGE SCALE GENOMIC DNA]</scope>
    <source>
        <strain evidence="2">BS5-3</strain>
    </source>
</reference>
<dbReference type="EMBL" id="CP150951">
    <property type="protein sequence ID" value="WZC47712.1"/>
    <property type="molecule type" value="Genomic_DNA"/>
</dbReference>
<proteinExistence type="predicted"/>
<accession>A0ABZ2V5A4</accession>
<protein>
    <recommendedName>
        <fullName evidence="3">Glyceraldehyde-3-phosphate dehydrogenase</fullName>
    </recommendedName>
</protein>
<name>A0ABZ2V5A4_9RHOB</name>
<organism evidence="1 2">
    <name type="scientific">Yoonia phaeophyticola</name>
    <dbReference type="NCBI Taxonomy" id="3137369"/>
    <lineage>
        <taxon>Bacteria</taxon>
        <taxon>Pseudomonadati</taxon>
        <taxon>Pseudomonadota</taxon>
        <taxon>Alphaproteobacteria</taxon>
        <taxon>Rhodobacterales</taxon>
        <taxon>Paracoccaceae</taxon>
        <taxon>Yoonia</taxon>
    </lineage>
</organism>
<evidence type="ECO:0000313" key="1">
    <source>
        <dbReference type="EMBL" id="WZC47712.1"/>
    </source>
</evidence>